<keyword evidence="2" id="KW-0479">Metal-binding</keyword>
<gene>
    <name evidence="8" type="ORF">CROQUDRAFT_53547</name>
</gene>
<feature type="signal peptide" evidence="5">
    <location>
        <begin position="1"/>
        <end position="21"/>
    </location>
</feature>
<feature type="chain" id="PRO_5040358172" description="DHH phosphoesterase" evidence="5">
    <location>
        <begin position="22"/>
        <end position="484"/>
    </location>
</feature>
<dbReference type="InterPro" id="IPR004097">
    <property type="entry name" value="DHHA2"/>
</dbReference>
<evidence type="ECO:0000259" key="7">
    <source>
        <dbReference type="Pfam" id="PF02833"/>
    </source>
</evidence>
<dbReference type="Gene3D" id="3.10.310.20">
    <property type="entry name" value="DHHA2 domain"/>
    <property type="match status" value="1"/>
</dbReference>
<dbReference type="GO" id="GO:0005737">
    <property type="term" value="C:cytoplasm"/>
    <property type="evidence" value="ECO:0007669"/>
    <property type="project" value="InterPro"/>
</dbReference>
<evidence type="ECO:0000256" key="1">
    <source>
        <dbReference type="ARBA" id="ARBA00001936"/>
    </source>
</evidence>
<reference evidence="8" key="1">
    <citation type="submission" date="2013-11" db="EMBL/GenBank/DDBJ databases">
        <title>Genome sequence of the fusiform rust pathogen reveals effectors for host alternation and coevolution with pine.</title>
        <authorList>
            <consortium name="DOE Joint Genome Institute"/>
            <person name="Smith K."/>
            <person name="Pendleton A."/>
            <person name="Kubisiak T."/>
            <person name="Anderson C."/>
            <person name="Salamov A."/>
            <person name="Aerts A."/>
            <person name="Riley R."/>
            <person name="Clum A."/>
            <person name="Lindquist E."/>
            <person name="Ence D."/>
            <person name="Campbell M."/>
            <person name="Kronenberg Z."/>
            <person name="Feau N."/>
            <person name="Dhillon B."/>
            <person name="Hamelin R."/>
            <person name="Burleigh J."/>
            <person name="Smith J."/>
            <person name="Yandell M."/>
            <person name="Nelson C."/>
            <person name="Grigoriev I."/>
            <person name="Davis J."/>
        </authorList>
    </citation>
    <scope>NUCLEOTIDE SEQUENCE</scope>
    <source>
        <strain evidence="8">G11</strain>
    </source>
</reference>
<dbReference type="Pfam" id="PF01368">
    <property type="entry name" value="DHH"/>
    <property type="match status" value="1"/>
</dbReference>
<dbReference type="GO" id="GO:0046872">
    <property type="term" value="F:metal ion binding"/>
    <property type="evidence" value="ECO:0007669"/>
    <property type="project" value="UniProtKB-KW"/>
</dbReference>
<evidence type="ECO:0000256" key="3">
    <source>
        <dbReference type="ARBA" id="ARBA00022801"/>
    </source>
</evidence>
<evidence type="ECO:0000256" key="2">
    <source>
        <dbReference type="ARBA" id="ARBA00022723"/>
    </source>
</evidence>
<sequence>MNPILSLIIGLSSILITISQLQLPLQTDHHYSKLSIDIQNLGSGPLSEWSRDIKFQFLNELSEGRANEWIIVMGNEAGDTDSMAAAIGWAYHLNHLKSKSQKAISLLQTVEDALDLRPENQLALERASMSSHHRDILTIDELPIKPFELSRHLNGIVLVDHNYPTAGWKEANVISIIDHHMDMHTNNSANPRFITTSASCSSLVAELIFNDEHELGLTDRHLPNGLITLLLRAIALDSRGLKSNKTKRIDKKSALRLFRKFIKQNFENDQSNTINPNDSKKLENSDLNSIMNHFLIEMKYAREQLDALDLRDLLRRDWKANAVHTQSNDYPILSLGFASVPYSLIEQMKRTPEKTTPEWFAIQRAFTSEIGADVSIVLTQFNSTSKGGEKIRELVLVVAHGWGKRLGSNSATNLFNHLKKSIEDNLKGLEKWDRPDGKELLARRMVWKGLKDGRKIVMPLVQESVRNWSYEEHNDRNVSHQEEI</sequence>
<feature type="domain" description="DHHA2" evidence="7">
    <location>
        <begin position="297"/>
        <end position="463"/>
    </location>
</feature>
<keyword evidence="9" id="KW-1185">Reference proteome</keyword>
<dbReference type="Pfam" id="PF02833">
    <property type="entry name" value="DHHA2"/>
    <property type="match status" value="1"/>
</dbReference>
<keyword evidence="4" id="KW-0464">Manganese</keyword>
<dbReference type="PANTHER" id="PTHR12112:SF20">
    <property type="entry name" value="EXOPOLYPHOSPHATASE"/>
    <property type="match status" value="1"/>
</dbReference>
<dbReference type="InterPro" id="IPR001667">
    <property type="entry name" value="DDH_dom"/>
</dbReference>
<comment type="caution">
    <text evidence="8">The sequence shown here is derived from an EMBL/GenBank/DDBJ whole genome shotgun (WGS) entry which is preliminary data.</text>
</comment>
<accession>A0A9P6T5Y9</accession>
<dbReference type="Proteomes" id="UP000886653">
    <property type="component" value="Unassembled WGS sequence"/>
</dbReference>
<protein>
    <recommendedName>
        <fullName evidence="10">DHH phosphoesterase</fullName>
    </recommendedName>
</protein>
<evidence type="ECO:0000256" key="4">
    <source>
        <dbReference type="ARBA" id="ARBA00023211"/>
    </source>
</evidence>
<dbReference type="PANTHER" id="PTHR12112">
    <property type="entry name" value="BNIP - RELATED"/>
    <property type="match status" value="1"/>
</dbReference>
<keyword evidence="5" id="KW-0732">Signal</keyword>
<evidence type="ECO:0000313" key="9">
    <source>
        <dbReference type="Proteomes" id="UP000886653"/>
    </source>
</evidence>
<dbReference type="GO" id="GO:0004309">
    <property type="term" value="F:exopolyphosphatase activity"/>
    <property type="evidence" value="ECO:0007669"/>
    <property type="project" value="TreeGrafter"/>
</dbReference>
<comment type="cofactor">
    <cofactor evidence="1">
        <name>Mn(2+)</name>
        <dbReference type="ChEBI" id="CHEBI:29035"/>
    </cofactor>
</comment>
<evidence type="ECO:0000313" key="8">
    <source>
        <dbReference type="EMBL" id="KAG0140256.1"/>
    </source>
</evidence>
<evidence type="ECO:0000256" key="5">
    <source>
        <dbReference type="SAM" id="SignalP"/>
    </source>
</evidence>
<evidence type="ECO:0000259" key="6">
    <source>
        <dbReference type="Pfam" id="PF01368"/>
    </source>
</evidence>
<proteinExistence type="predicted"/>
<organism evidence="8 9">
    <name type="scientific">Cronartium quercuum f. sp. fusiforme G11</name>
    <dbReference type="NCBI Taxonomy" id="708437"/>
    <lineage>
        <taxon>Eukaryota</taxon>
        <taxon>Fungi</taxon>
        <taxon>Dikarya</taxon>
        <taxon>Basidiomycota</taxon>
        <taxon>Pucciniomycotina</taxon>
        <taxon>Pucciniomycetes</taxon>
        <taxon>Pucciniales</taxon>
        <taxon>Coleosporiaceae</taxon>
        <taxon>Cronartium</taxon>
    </lineage>
</organism>
<dbReference type="InterPro" id="IPR038763">
    <property type="entry name" value="DHH_sf"/>
</dbReference>
<feature type="domain" description="DDH" evidence="6">
    <location>
        <begin position="70"/>
        <end position="233"/>
    </location>
</feature>
<dbReference type="SUPFAM" id="SSF64182">
    <property type="entry name" value="DHH phosphoesterases"/>
    <property type="match status" value="1"/>
</dbReference>
<dbReference type="Gene3D" id="3.90.1640.10">
    <property type="entry name" value="inorganic pyrophosphatase (n-terminal core)"/>
    <property type="match status" value="1"/>
</dbReference>
<keyword evidence="3" id="KW-0378">Hydrolase</keyword>
<name>A0A9P6T5Y9_9BASI</name>
<evidence type="ECO:0008006" key="10">
    <source>
        <dbReference type="Google" id="ProtNLM"/>
    </source>
</evidence>
<dbReference type="EMBL" id="MU167460">
    <property type="protein sequence ID" value="KAG0140256.1"/>
    <property type="molecule type" value="Genomic_DNA"/>
</dbReference>
<dbReference type="OrthoDB" id="374045at2759"/>
<dbReference type="InterPro" id="IPR038222">
    <property type="entry name" value="DHHA2_dom_sf"/>
</dbReference>
<dbReference type="AlphaFoldDB" id="A0A9P6T5Y9"/>